<dbReference type="InterPro" id="IPR002885">
    <property type="entry name" value="PPR_rpt"/>
</dbReference>
<gene>
    <name evidence="2" type="ORF">CTEN210_15144</name>
</gene>
<dbReference type="InterPro" id="IPR051222">
    <property type="entry name" value="PPR/CCM1_RNA-binding"/>
</dbReference>
<accession>A0AAD3HD33</accession>
<comment type="caution">
    <text evidence="2">The sequence shown here is derived from an EMBL/GenBank/DDBJ whole genome shotgun (WGS) entry which is preliminary data.</text>
</comment>
<keyword evidence="1" id="KW-0677">Repeat</keyword>
<keyword evidence="3" id="KW-1185">Reference proteome</keyword>
<dbReference type="Gene3D" id="1.25.40.10">
    <property type="entry name" value="Tetratricopeptide repeat domain"/>
    <property type="match status" value="5"/>
</dbReference>
<evidence type="ECO:0000313" key="2">
    <source>
        <dbReference type="EMBL" id="GFH58668.1"/>
    </source>
</evidence>
<sequence length="901" mass="102023">MEEAIDVMEAWMQLPRNPNQIFHKQSQNKAADAITRILDRIIIENAEGNPSAYFRMEMAESVFLFWKDASPQKCVHQILQILSKIRESEIIDERNIPYNNIISILTKLRSREAAQAVEGLLYRMISLEADMLRKIEDPNNISTGNFPEMLESRCSVDIVTYNSAIASWMHLSQSETDAGERALRILNRMKGSYKIKQRNEEKSRAKSSESYVSVHSKPSDLENWTVVKPNFNSYSMVINTLLRSAAGTEKFDEAAFQAESLLQDLIYFDGESWQKDNNIGEVQRHFHIIMEALAQCQERKTEALEKAIELLHYMEKSRYDDLHPTTKTYNIILGMIGRLKVDKNSIAKMREILSDMKINQSQSHPNTQSMNVLLKSYAALGDGEAAESILRQMEAEVQRGNQDMKPNKDTWNAVIEAYSKSMDHMKRGRKISILLNQMAHYGEKYPDAKPDKITMSIVLQSLVRKVSRGGSRRAGKEALNILNGMITSSKKGNYLMRPDKQVFTTVMNCIVKSGDTNAVNLVLDLLNRMQELRMEGYENLKPDTATMNTVLSAFAAAKSRGAAKQAEGLLEAMSKSRDKEILPNTQSYTLLISAWAKSGSPSAVHKIEKLLNDMKKTNASPNVVTFSNLLHAFAQSGDDTSYASSLHILKKMENGSLGISPNAYCYASVMQCISNTAKVENIVANTMEVLQRLRSFAKSDEVSRESYTAVFNTAIKNIERSHKKRKDQLTVKVLNTMNELHASGRLKAPMNIRTYNAAIRACAFTSGSQDNKNEAFATASNFLNQIRSERGLSPDAYTYPAIMRACEELLGREDEDLEKIKDIFENCCEDGLVDALLLKNMINFLPNVFLREIFNTEKTPETIRLNDLPRKWRKSIYQTKAVGRYHRGGDKSRRNNRSTVN</sequence>
<name>A0AAD3HD33_9STRA</name>
<reference evidence="2 3" key="1">
    <citation type="journal article" date="2021" name="Sci. Rep.">
        <title>The genome of the diatom Chaetoceros tenuissimus carries an ancient integrated fragment of an extant virus.</title>
        <authorList>
            <person name="Hongo Y."/>
            <person name="Kimura K."/>
            <person name="Takaki Y."/>
            <person name="Yoshida Y."/>
            <person name="Baba S."/>
            <person name="Kobayashi G."/>
            <person name="Nagasaki K."/>
            <person name="Hano T."/>
            <person name="Tomaru Y."/>
        </authorList>
    </citation>
    <scope>NUCLEOTIDE SEQUENCE [LARGE SCALE GENOMIC DNA]</scope>
    <source>
        <strain evidence="2 3">NIES-3715</strain>
    </source>
</reference>
<dbReference type="PANTHER" id="PTHR47942:SF63">
    <property type="entry name" value="PENTATRICOPEPTIDE REPEAT-CONTAINING PROTEIN"/>
    <property type="match status" value="1"/>
</dbReference>
<evidence type="ECO:0000256" key="1">
    <source>
        <dbReference type="ARBA" id="ARBA00022737"/>
    </source>
</evidence>
<dbReference type="Pfam" id="PF13812">
    <property type="entry name" value="PPR_3"/>
    <property type="match status" value="1"/>
</dbReference>
<proteinExistence type="predicted"/>
<organism evidence="2 3">
    <name type="scientific">Chaetoceros tenuissimus</name>
    <dbReference type="NCBI Taxonomy" id="426638"/>
    <lineage>
        <taxon>Eukaryota</taxon>
        <taxon>Sar</taxon>
        <taxon>Stramenopiles</taxon>
        <taxon>Ochrophyta</taxon>
        <taxon>Bacillariophyta</taxon>
        <taxon>Coscinodiscophyceae</taxon>
        <taxon>Chaetocerotophycidae</taxon>
        <taxon>Chaetocerotales</taxon>
        <taxon>Chaetocerotaceae</taxon>
        <taxon>Chaetoceros</taxon>
    </lineage>
</organism>
<dbReference type="InterPro" id="IPR011990">
    <property type="entry name" value="TPR-like_helical_dom_sf"/>
</dbReference>
<dbReference type="PANTHER" id="PTHR47942">
    <property type="entry name" value="TETRATRICOPEPTIDE REPEAT (TPR)-LIKE SUPERFAMILY PROTEIN-RELATED"/>
    <property type="match status" value="1"/>
</dbReference>
<dbReference type="EMBL" id="BLLK01000062">
    <property type="protein sequence ID" value="GFH58668.1"/>
    <property type="molecule type" value="Genomic_DNA"/>
</dbReference>
<dbReference type="Pfam" id="PF13041">
    <property type="entry name" value="PPR_2"/>
    <property type="match status" value="1"/>
</dbReference>
<evidence type="ECO:0000313" key="3">
    <source>
        <dbReference type="Proteomes" id="UP001054902"/>
    </source>
</evidence>
<dbReference type="AlphaFoldDB" id="A0AAD3HD33"/>
<dbReference type="Proteomes" id="UP001054902">
    <property type="component" value="Unassembled WGS sequence"/>
</dbReference>
<evidence type="ECO:0008006" key="4">
    <source>
        <dbReference type="Google" id="ProtNLM"/>
    </source>
</evidence>
<protein>
    <recommendedName>
        <fullName evidence="4">Pentacotripeptide-repeat region of PRORP domain-containing protein</fullName>
    </recommendedName>
</protein>